<dbReference type="InterPro" id="IPR001296">
    <property type="entry name" value="Glyco_trans_1"/>
</dbReference>
<dbReference type="GO" id="GO:0016757">
    <property type="term" value="F:glycosyltransferase activity"/>
    <property type="evidence" value="ECO:0007669"/>
    <property type="project" value="UniProtKB-KW"/>
</dbReference>
<dbReference type="Pfam" id="PF00534">
    <property type="entry name" value="Glycos_transf_1"/>
    <property type="match status" value="1"/>
</dbReference>
<dbReference type="SUPFAM" id="SSF53756">
    <property type="entry name" value="UDP-Glycosyltransferase/glycogen phosphorylase"/>
    <property type="match status" value="1"/>
</dbReference>
<keyword evidence="3" id="KW-0328">Glycosyltransferase</keyword>
<dbReference type="AlphaFoldDB" id="A0A9D2EB64"/>
<sequence>MRILQLGKFYPILGGIEKVMFDIVEGVSKFADIKSDMLCAFDGKTNRIICIYNSKIFCTSTWFKFYATMISPTMIVKLRRICRNYDIIHIHHPDPMAALALRLSGYKGKVILHWHSDILKQKKLLKFYEPLQSWLINRADVIVGTSPKYLQCSPFLQKASLHKICIPIGIDPIICNKEAVDSLKDKYPNKKLIFSLGRLVEYKGYKYLIEAAKYLSDQYVILIGGSGPLKEELESVIQQNGLNNKVRLLGRIPDAELSVYYGACDVYVLSSIWKTEAFGIVQIEAMSCGKPVVATKIDGSGVDWVNEDGVSGINVPTEDAKSIADAIIYLTSDENRYRQFSQGALKRYENLFRKELMIKRCLTLYNSLVNKR</sequence>
<accession>A0A9D2EB64</accession>
<dbReference type="PANTHER" id="PTHR12526">
    <property type="entry name" value="GLYCOSYLTRANSFERASE"/>
    <property type="match status" value="1"/>
</dbReference>
<evidence type="ECO:0000259" key="1">
    <source>
        <dbReference type="Pfam" id="PF00534"/>
    </source>
</evidence>
<dbReference type="Pfam" id="PF13439">
    <property type="entry name" value="Glyco_transf_4"/>
    <property type="match status" value="1"/>
</dbReference>
<feature type="domain" description="Glycosyl transferase family 1" evidence="1">
    <location>
        <begin position="185"/>
        <end position="346"/>
    </location>
</feature>
<reference evidence="3" key="2">
    <citation type="submission" date="2021-04" db="EMBL/GenBank/DDBJ databases">
        <authorList>
            <person name="Gilroy R."/>
        </authorList>
    </citation>
    <scope>NUCLEOTIDE SEQUENCE</scope>
    <source>
        <strain evidence="3">ChiHjej9B8-1298</strain>
    </source>
</reference>
<protein>
    <submittedName>
        <fullName evidence="3">Glycosyltransferase</fullName>
        <ecNumber evidence="3">2.4.-.-</ecNumber>
    </submittedName>
</protein>
<organism evidence="3 4">
    <name type="scientific">Candidatus Bacteroides merdigallinarum</name>
    <dbReference type="NCBI Taxonomy" id="2838473"/>
    <lineage>
        <taxon>Bacteria</taxon>
        <taxon>Pseudomonadati</taxon>
        <taxon>Bacteroidota</taxon>
        <taxon>Bacteroidia</taxon>
        <taxon>Bacteroidales</taxon>
        <taxon>Bacteroidaceae</taxon>
        <taxon>Bacteroides</taxon>
    </lineage>
</organism>
<dbReference type="InterPro" id="IPR028098">
    <property type="entry name" value="Glyco_trans_4-like_N"/>
</dbReference>
<proteinExistence type="predicted"/>
<dbReference type="Proteomes" id="UP000824028">
    <property type="component" value="Unassembled WGS sequence"/>
</dbReference>
<keyword evidence="3" id="KW-0808">Transferase</keyword>
<dbReference type="PANTHER" id="PTHR12526:SF627">
    <property type="entry name" value="D-RHAMNOSYLTRANSFERASE WBPZ"/>
    <property type="match status" value="1"/>
</dbReference>
<feature type="domain" description="Glycosyltransferase subfamily 4-like N-terminal" evidence="2">
    <location>
        <begin position="14"/>
        <end position="148"/>
    </location>
</feature>
<name>A0A9D2EB64_9BACE</name>
<gene>
    <name evidence="3" type="ORF">H9814_11230</name>
</gene>
<evidence type="ECO:0000313" key="4">
    <source>
        <dbReference type="Proteomes" id="UP000824028"/>
    </source>
</evidence>
<comment type="caution">
    <text evidence="3">The sequence shown here is derived from an EMBL/GenBank/DDBJ whole genome shotgun (WGS) entry which is preliminary data.</text>
</comment>
<dbReference type="Gene3D" id="3.40.50.2000">
    <property type="entry name" value="Glycogen Phosphorylase B"/>
    <property type="match status" value="2"/>
</dbReference>
<dbReference type="EC" id="2.4.-.-" evidence="3"/>
<evidence type="ECO:0000313" key="3">
    <source>
        <dbReference type="EMBL" id="HIZ34080.1"/>
    </source>
</evidence>
<reference evidence="3" key="1">
    <citation type="journal article" date="2021" name="PeerJ">
        <title>Extensive microbial diversity within the chicken gut microbiome revealed by metagenomics and culture.</title>
        <authorList>
            <person name="Gilroy R."/>
            <person name="Ravi A."/>
            <person name="Getino M."/>
            <person name="Pursley I."/>
            <person name="Horton D.L."/>
            <person name="Alikhan N.F."/>
            <person name="Baker D."/>
            <person name="Gharbi K."/>
            <person name="Hall N."/>
            <person name="Watson M."/>
            <person name="Adriaenssens E.M."/>
            <person name="Foster-Nyarko E."/>
            <person name="Jarju S."/>
            <person name="Secka A."/>
            <person name="Antonio M."/>
            <person name="Oren A."/>
            <person name="Chaudhuri R.R."/>
            <person name="La Ragione R."/>
            <person name="Hildebrand F."/>
            <person name="Pallen M.J."/>
        </authorList>
    </citation>
    <scope>NUCLEOTIDE SEQUENCE</scope>
    <source>
        <strain evidence="3">ChiHjej9B8-1298</strain>
    </source>
</reference>
<dbReference type="EMBL" id="DXBX01000091">
    <property type="protein sequence ID" value="HIZ34080.1"/>
    <property type="molecule type" value="Genomic_DNA"/>
</dbReference>
<evidence type="ECO:0000259" key="2">
    <source>
        <dbReference type="Pfam" id="PF13439"/>
    </source>
</evidence>